<proteinExistence type="predicted"/>
<accession>A0A133UVT5</accession>
<feature type="domain" description="Transposase IS110-like N-terminal" evidence="1">
    <location>
        <begin position="5"/>
        <end position="146"/>
    </location>
</feature>
<feature type="domain" description="Transposase IS116/IS110/IS902 C-terminal" evidence="2">
    <location>
        <begin position="204"/>
        <end position="276"/>
    </location>
</feature>
<dbReference type="Proteomes" id="UP000070463">
    <property type="component" value="Unassembled WGS sequence"/>
</dbReference>
<dbReference type="PANTHER" id="PTHR33055">
    <property type="entry name" value="TRANSPOSASE FOR INSERTION SEQUENCE ELEMENT IS1111A"/>
    <property type="match status" value="1"/>
</dbReference>
<name>A0A133UVT5_9EURY</name>
<protein>
    <submittedName>
        <fullName evidence="3">Uncharacterized protein</fullName>
    </submittedName>
</protein>
<dbReference type="InterPro" id="IPR047650">
    <property type="entry name" value="Transpos_IS110"/>
</dbReference>
<dbReference type="Pfam" id="PF01548">
    <property type="entry name" value="DEDD_Tnp_IS110"/>
    <property type="match status" value="1"/>
</dbReference>
<keyword evidence="4" id="KW-1185">Reference proteome</keyword>
<dbReference type="EMBL" id="LHXR01000003">
    <property type="protein sequence ID" value="KXA98315.1"/>
    <property type="molecule type" value="Genomic_DNA"/>
</dbReference>
<dbReference type="InterPro" id="IPR002525">
    <property type="entry name" value="Transp_IS110-like_N"/>
</dbReference>
<dbReference type="InterPro" id="IPR003346">
    <property type="entry name" value="Transposase_20"/>
</dbReference>
<evidence type="ECO:0000313" key="3">
    <source>
        <dbReference type="EMBL" id="KXA98315.1"/>
    </source>
</evidence>
<organism evidence="3 4">
    <name type="scientific">candidate division MSBL1 archaeon SCGC-AAA259I09</name>
    <dbReference type="NCBI Taxonomy" id="1698267"/>
    <lineage>
        <taxon>Archaea</taxon>
        <taxon>Methanobacteriati</taxon>
        <taxon>Methanobacteriota</taxon>
        <taxon>candidate division MSBL1</taxon>
    </lineage>
</organism>
<sequence>MTNYVGLDVHKKYFHATVMDEEGDVLIQESFPNDSEGFDSLLFKTGDEVEVALEACYAWEYVYEELEDRVEEVKLAHPKKTEVITKERVKTDTRASEALAQLLRMGWLPEAWAPPKETRRLREKLRRRAYLVWKRTGFKNKIEADLAKQGIRRKVSYSDDGKERLRNLEIDSINDYLDMVEALNDPIRRITKEVEREARATEEAKLLMTIPGVGFVWSLTLTTELGDVERFFGPNEVPAYAGIVPSTEQSGSKEVHGSITKEGNKYLRWAAVECAHLHEWHADDTYLTRFFHKLAAKKNSQTAAVATGRKLLIAAYWMLKRGEKFRPQG</sequence>
<evidence type="ECO:0000313" key="4">
    <source>
        <dbReference type="Proteomes" id="UP000070463"/>
    </source>
</evidence>
<dbReference type="PANTHER" id="PTHR33055:SF13">
    <property type="entry name" value="TRANSPOSASE"/>
    <property type="match status" value="1"/>
</dbReference>
<dbReference type="Pfam" id="PF02371">
    <property type="entry name" value="Transposase_20"/>
    <property type="match status" value="1"/>
</dbReference>
<dbReference type="AlphaFoldDB" id="A0A133UVT5"/>
<comment type="caution">
    <text evidence="3">The sequence shown here is derived from an EMBL/GenBank/DDBJ whole genome shotgun (WGS) entry which is preliminary data.</text>
</comment>
<reference evidence="3 4" key="1">
    <citation type="journal article" date="2016" name="Sci. Rep.">
        <title>Metabolic traits of an uncultured archaeal lineage -MSBL1- from brine pools of the Red Sea.</title>
        <authorList>
            <person name="Mwirichia R."/>
            <person name="Alam I."/>
            <person name="Rashid M."/>
            <person name="Vinu M."/>
            <person name="Ba-Alawi W."/>
            <person name="Anthony Kamau A."/>
            <person name="Kamanda Ngugi D."/>
            <person name="Goker M."/>
            <person name="Klenk H.P."/>
            <person name="Bajic V."/>
            <person name="Stingl U."/>
        </authorList>
    </citation>
    <scope>NUCLEOTIDE SEQUENCE [LARGE SCALE GENOMIC DNA]</scope>
    <source>
        <strain evidence="3">SCGC-AAA259I09</strain>
    </source>
</reference>
<dbReference type="GO" id="GO:0003677">
    <property type="term" value="F:DNA binding"/>
    <property type="evidence" value="ECO:0007669"/>
    <property type="project" value="InterPro"/>
</dbReference>
<dbReference type="NCBIfam" id="NF033542">
    <property type="entry name" value="transpos_IS110"/>
    <property type="match status" value="1"/>
</dbReference>
<evidence type="ECO:0000259" key="1">
    <source>
        <dbReference type="Pfam" id="PF01548"/>
    </source>
</evidence>
<dbReference type="GO" id="GO:0006313">
    <property type="term" value="P:DNA transposition"/>
    <property type="evidence" value="ECO:0007669"/>
    <property type="project" value="InterPro"/>
</dbReference>
<evidence type="ECO:0000259" key="2">
    <source>
        <dbReference type="Pfam" id="PF02371"/>
    </source>
</evidence>
<gene>
    <name evidence="3" type="ORF">AKJ37_00570</name>
</gene>
<dbReference type="GO" id="GO:0004803">
    <property type="term" value="F:transposase activity"/>
    <property type="evidence" value="ECO:0007669"/>
    <property type="project" value="InterPro"/>
</dbReference>